<name>A0A927R909_9ACTN</name>
<dbReference type="EMBL" id="JADBEM010000001">
    <property type="protein sequence ID" value="MBE1605974.1"/>
    <property type="molecule type" value="Genomic_DNA"/>
</dbReference>
<reference evidence="1" key="1">
    <citation type="submission" date="2020-10" db="EMBL/GenBank/DDBJ databases">
        <title>Sequencing the genomes of 1000 actinobacteria strains.</title>
        <authorList>
            <person name="Klenk H.-P."/>
        </authorList>
    </citation>
    <scope>NUCLEOTIDE SEQUENCE</scope>
    <source>
        <strain evidence="1">DSM 45354</strain>
    </source>
</reference>
<protein>
    <submittedName>
        <fullName evidence="1">Uncharacterized protein</fullName>
    </submittedName>
</protein>
<dbReference type="RefSeq" id="WP_192750183.1">
    <property type="nucleotide sequence ID" value="NZ_BAABJL010000236.1"/>
</dbReference>
<comment type="caution">
    <text evidence="1">The sequence shown here is derived from an EMBL/GenBank/DDBJ whole genome shotgun (WGS) entry which is preliminary data.</text>
</comment>
<proteinExistence type="predicted"/>
<keyword evidence="2" id="KW-1185">Reference proteome</keyword>
<evidence type="ECO:0000313" key="2">
    <source>
        <dbReference type="Proteomes" id="UP000638648"/>
    </source>
</evidence>
<organism evidence="1 2">
    <name type="scientific">Actinopolymorpha pittospori</name>
    <dbReference type="NCBI Taxonomy" id="648752"/>
    <lineage>
        <taxon>Bacteria</taxon>
        <taxon>Bacillati</taxon>
        <taxon>Actinomycetota</taxon>
        <taxon>Actinomycetes</taxon>
        <taxon>Propionibacteriales</taxon>
        <taxon>Actinopolymorphaceae</taxon>
        <taxon>Actinopolymorpha</taxon>
    </lineage>
</organism>
<accession>A0A927R909</accession>
<evidence type="ECO:0000313" key="1">
    <source>
        <dbReference type="EMBL" id="MBE1605974.1"/>
    </source>
</evidence>
<dbReference type="AlphaFoldDB" id="A0A927R909"/>
<dbReference type="Proteomes" id="UP000638648">
    <property type="component" value="Unassembled WGS sequence"/>
</dbReference>
<sequence length="92" mass="10367">MTEHEHEHEPERDEITPAMLDDGLQKQQAWFAALEELRAETVAILTQVVDDATTLPAREKLEEAVAQESATWAAYRDVADATIEGLRPRPDQ</sequence>
<gene>
    <name evidence="1" type="ORF">HEB94_002822</name>
</gene>